<accession>A0ACC2NQN8</accession>
<evidence type="ECO:0000313" key="2">
    <source>
        <dbReference type="Proteomes" id="UP001239111"/>
    </source>
</evidence>
<gene>
    <name evidence="1" type="ORF">QAD02_004694</name>
</gene>
<dbReference type="EMBL" id="CM056743">
    <property type="protein sequence ID" value="KAJ8673432.1"/>
    <property type="molecule type" value="Genomic_DNA"/>
</dbReference>
<sequence>MIKKKENDSISSTLKPAKIHKFAKPTHYYETSLKSHAPMLIVKNLIAHPPKFTNISSKPMTPPLPTISTHTPISQPPEYRIVPANNAEIDHYRYHHGRIMYELENGLQPQAAGHYRSSRGQSLVGHSFTEKMLRLVGAYLILILVNLLLLSSLLTIARDSINYILSKLLFEARQFHPQTESSVFVL</sequence>
<comment type="caution">
    <text evidence="1">The sequence shown here is derived from an EMBL/GenBank/DDBJ whole genome shotgun (WGS) entry which is preliminary data.</text>
</comment>
<evidence type="ECO:0000313" key="1">
    <source>
        <dbReference type="EMBL" id="KAJ8673432.1"/>
    </source>
</evidence>
<organism evidence="1 2">
    <name type="scientific">Eretmocerus hayati</name>
    <dbReference type="NCBI Taxonomy" id="131215"/>
    <lineage>
        <taxon>Eukaryota</taxon>
        <taxon>Metazoa</taxon>
        <taxon>Ecdysozoa</taxon>
        <taxon>Arthropoda</taxon>
        <taxon>Hexapoda</taxon>
        <taxon>Insecta</taxon>
        <taxon>Pterygota</taxon>
        <taxon>Neoptera</taxon>
        <taxon>Endopterygota</taxon>
        <taxon>Hymenoptera</taxon>
        <taxon>Apocrita</taxon>
        <taxon>Proctotrupomorpha</taxon>
        <taxon>Chalcidoidea</taxon>
        <taxon>Aphelinidae</taxon>
        <taxon>Aphelininae</taxon>
        <taxon>Eretmocerus</taxon>
    </lineage>
</organism>
<proteinExistence type="predicted"/>
<reference evidence="1" key="1">
    <citation type="submission" date="2023-04" db="EMBL/GenBank/DDBJ databases">
        <title>A chromosome-level genome assembly of the parasitoid wasp Eretmocerus hayati.</title>
        <authorList>
            <person name="Zhong Y."/>
            <person name="Liu S."/>
            <person name="Liu Y."/>
        </authorList>
    </citation>
    <scope>NUCLEOTIDE SEQUENCE</scope>
    <source>
        <strain evidence="1">ZJU_SS_LIU_2023</strain>
    </source>
</reference>
<name>A0ACC2NQN8_9HYME</name>
<protein>
    <submittedName>
        <fullName evidence="1">Uncharacterized protein</fullName>
    </submittedName>
</protein>
<keyword evidence="2" id="KW-1185">Reference proteome</keyword>
<dbReference type="Proteomes" id="UP001239111">
    <property type="component" value="Chromosome 3"/>
</dbReference>